<dbReference type="AlphaFoldDB" id="U4L6L4"/>
<name>U4L6L4_PYROM</name>
<gene>
    <name evidence="2" type="ORF">PCON_12174</name>
</gene>
<evidence type="ECO:0000256" key="1">
    <source>
        <dbReference type="SAM" id="MobiDB-lite"/>
    </source>
</evidence>
<proteinExistence type="predicted"/>
<feature type="region of interest" description="Disordered" evidence="1">
    <location>
        <begin position="1"/>
        <end position="20"/>
    </location>
</feature>
<sequence length="427" mass="49227">MALLMRKRTGRDSNTTAMNSKATSKYPVSEITKDFIQILTGQSAPTHTSTSVYGIHAVISTIPLDIQFYLQCAVLYSDLLTLLYWFRKPMFGGVAPGAQNETTGTMREVRAQKAQYFRVLNGAFQCYRDILDSVTNDNTWVVEEWRYWKCKTLRRKVSDQLKFERQRYHDQDLLSTSSSTFQMQAQTLKDILATQLHKLLQEVKKSQNGCGLEELLRDIAKEITSVNSKFHLSKYIDFAKKTFIPGRGTIEEKTIALDILRLSTLEDIINCGGVGWILRMDPLDSFKSEVSVSLMFNLATDKVLRILFLEFKRYDNEAVYKRTISYNRKRALNIFDDHVSRDRSGQQCQNGAVIYNDLLGTLYQFRPSVCTEAFVTANIQQIKQAQDHLRTVLERAEKYWGGWDSGSERCINSWKDLRKQKRKISTD</sequence>
<keyword evidence="3" id="KW-1185">Reference proteome</keyword>
<accession>U4L6L4</accession>
<reference evidence="2 3" key="1">
    <citation type="journal article" date="2013" name="PLoS Genet.">
        <title>The genome and development-dependent transcriptomes of Pyronema confluens: a window into fungal evolution.</title>
        <authorList>
            <person name="Traeger S."/>
            <person name="Altegoer F."/>
            <person name="Freitag M."/>
            <person name="Gabaldon T."/>
            <person name="Kempken F."/>
            <person name="Kumar A."/>
            <person name="Marcet-Houben M."/>
            <person name="Poggeler S."/>
            <person name="Stajich J.E."/>
            <person name="Nowrousian M."/>
        </authorList>
    </citation>
    <scope>NUCLEOTIDE SEQUENCE [LARGE SCALE GENOMIC DNA]</scope>
    <source>
        <strain evidence="3">CBS 100304</strain>
        <tissue evidence="2">Vegetative mycelium</tissue>
    </source>
</reference>
<protein>
    <submittedName>
        <fullName evidence="2">Uncharacterized protein</fullName>
    </submittedName>
</protein>
<organism evidence="2 3">
    <name type="scientific">Pyronema omphalodes (strain CBS 100304)</name>
    <name type="common">Pyronema confluens</name>
    <dbReference type="NCBI Taxonomy" id="1076935"/>
    <lineage>
        <taxon>Eukaryota</taxon>
        <taxon>Fungi</taxon>
        <taxon>Dikarya</taxon>
        <taxon>Ascomycota</taxon>
        <taxon>Pezizomycotina</taxon>
        <taxon>Pezizomycetes</taxon>
        <taxon>Pezizales</taxon>
        <taxon>Pyronemataceae</taxon>
        <taxon>Pyronema</taxon>
    </lineage>
</organism>
<evidence type="ECO:0000313" key="3">
    <source>
        <dbReference type="Proteomes" id="UP000018144"/>
    </source>
</evidence>
<dbReference type="Proteomes" id="UP000018144">
    <property type="component" value="Unassembled WGS sequence"/>
</dbReference>
<dbReference type="EMBL" id="HF935720">
    <property type="protein sequence ID" value="CCX12580.1"/>
    <property type="molecule type" value="Genomic_DNA"/>
</dbReference>
<evidence type="ECO:0000313" key="2">
    <source>
        <dbReference type="EMBL" id="CCX12580.1"/>
    </source>
</evidence>